<organism evidence="2 3">
    <name type="scientific">Herbiconiux aconitum</name>
    <dbReference type="NCBI Taxonomy" id="2970913"/>
    <lineage>
        <taxon>Bacteria</taxon>
        <taxon>Bacillati</taxon>
        <taxon>Actinomycetota</taxon>
        <taxon>Actinomycetes</taxon>
        <taxon>Micrococcales</taxon>
        <taxon>Microbacteriaceae</taxon>
        <taxon>Herbiconiux</taxon>
    </lineage>
</organism>
<feature type="transmembrane region" description="Helical" evidence="1">
    <location>
        <begin position="131"/>
        <end position="152"/>
    </location>
</feature>
<feature type="transmembrane region" description="Helical" evidence="1">
    <location>
        <begin position="30"/>
        <end position="49"/>
    </location>
</feature>
<keyword evidence="1" id="KW-1133">Transmembrane helix</keyword>
<keyword evidence="1" id="KW-0472">Membrane</keyword>
<protein>
    <recommendedName>
        <fullName evidence="4">Integral membrane protein</fullName>
    </recommendedName>
</protein>
<reference evidence="2" key="1">
    <citation type="submission" date="2022-08" db="EMBL/GenBank/DDBJ databases">
        <authorList>
            <person name="Deng Y."/>
            <person name="Han X.-F."/>
            <person name="Zhang Y.-Q."/>
        </authorList>
    </citation>
    <scope>NUCLEOTIDE SEQUENCE</scope>
    <source>
        <strain evidence="2">CPCC 205763</strain>
    </source>
</reference>
<feature type="transmembrane region" description="Helical" evidence="1">
    <location>
        <begin position="159"/>
        <end position="181"/>
    </location>
</feature>
<feature type="transmembrane region" description="Helical" evidence="1">
    <location>
        <begin position="61"/>
        <end position="80"/>
    </location>
</feature>
<dbReference type="EMBL" id="JANLCM010000001">
    <property type="protein sequence ID" value="MCS5717560.1"/>
    <property type="molecule type" value="Genomic_DNA"/>
</dbReference>
<evidence type="ECO:0000313" key="2">
    <source>
        <dbReference type="EMBL" id="MCS5717560.1"/>
    </source>
</evidence>
<evidence type="ECO:0008006" key="4">
    <source>
        <dbReference type="Google" id="ProtNLM"/>
    </source>
</evidence>
<evidence type="ECO:0000256" key="1">
    <source>
        <dbReference type="SAM" id="Phobius"/>
    </source>
</evidence>
<gene>
    <name evidence="2" type="ORF">N1027_05350</name>
</gene>
<keyword evidence="1" id="KW-0812">Transmembrane</keyword>
<accession>A0ABT2GMV3</accession>
<dbReference type="RefSeq" id="WP_259505927.1">
    <property type="nucleotide sequence ID" value="NZ_JANLCM010000001.1"/>
</dbReference>
<keyword evidence="3" id="KW-1185">Reference proteome</keyword>
<name>A0ABT2GMV3_9MICO</name>
<comment type="caution">
    <text evidence="2">The sequence shown here is derived from an EMBL/GenBank/DDBJ whole genome shotgun (WGS) entry which is preliminary data.</text>
</comment>
<dbReference type="Proteomes" id="UP001165584">
    <property type="component" value="Unassembled WGS sequence"/>
</dbReference>
<sequence length="182" mass="19281">MQFGIPTVKSAVPHSESPTEGLWHRIRRQLVTADMIYGTILVSAILVIADEDEDDLSLLSVVAVTSIVFWIAHVFAATVAQHGKRNGKTIPLPVALREAITHSSGLLFAAVFPVVTLGLGVIGVLTEDAAYVVSLVGGVAILFALGAIAFALRGSRWYFCLVAALLTALLGVVVILMKAVLH</sequence>
<feature type="transmembrane region" description="Helical" evidence="1">
    <location>
        <begin position="106"/>
        <end position="125"/>
    </location>
</feature>
<proteinExistence type="predicted"/>
<evidence type="ECO:0000313" key="3">
    <source>
        <dbReference type="Proteomes" id="UP001165584"/>
    </source>
</evidence>